<proteinExistence type="predicted"/>
<evidence type="ECO:0000313" key="2">
    <source>
        <dbReference type="Proteomes" id="UP001064048"/>
    </source>
</evidence>
<organism evidence="1 2">
    <name type="scientific">Choristoneura fumiferana</name>
    <name type="common">Spruce budworm moth</name>
    <name type="synonym">Archips fumiferana</name>
    <dbReference type="NCBI Taxonomy" id="7141"/>
    <lineage>
        <taxon>Eukaryota</taxon>
        <taxon>Metazoa</taxon>
        <taxon>Ecdysozoa</taxon>
        <taxon>Arthropoda</taxon>
        <taxon>Hexapoda</taxon>
        <taxon>Insecta</taxon>
        <taxon>Pterygota</taxon>
        <taxon>Neoptera</taxon>
        <taxon>Endopterygota</taxon>
        <taxon>Lepidoptera</taxon>
        <taxon>Glossata</taxon>
        <taxon>Ditrysia</taxon>
        <taxon>Tortricoidea</taxon>
        <taxon>Tortricidae</taxon>
        <taxon>Tortricinae</taxon>
        <taxon>Choristoneura</taxon>
    </lineage>
</organism>
<sequence>FRDDSTISITMDHDILSVDMYENREMTTPNCDLQAAQTLAQLATSATPSSCVLAVAMSEEHSDSRPTELATSKPHQNYDSTGGVVDNMQIEVIDYYVNPELRSRTPPKKIIVTENLSPTVTPSDPVMPFGSLLDEIRNTIRGFNDSVNPGSEVEDDTEETEFGTTIRQSVGIAASDFPMDLPDYVSSEDRNRILEIERLDDDYLQSVASADKVRFDWHKDPEIFTGVKEDFTASAGPTFPVDETMSPLDIMEKIWDPAIIDLIVEQTNTYARRFQETGIKDQSRMKAWKPIKTEDIWNFFAILILQSLDPRPTETEYWYSSIPYLAMPSFGQAMRAKKYIRIKKCLHFVDNQNMPKGDKLAKIRPIVDYLNDKFATLYIPSQNIALDESLMLWKGRLGFVQKISNKAAGVGIKTYELAETETGYLWTFRVYAGKGDNVEQIEQNEQDKRSDEPDGKVSAIVLDFVKPLLHKGYTLVMDNFYNSPLLSRLLKMQKTDTLGTLHINREFVPESLKHCAKRDMRVGELVYSHTNDLSVILWRDSNMVAMISSYHKVEVGGKEKYGKYKYKPQAVLDYNKSMGGLQDVVDSGLEGNEYVTLLSWVLNTYPGIELMGSSELNIDWMEKTLEAERAEWGGARAPDVEPHSRAYHTHAPVIVFQMIDQNLQVTETISKEITFKALMLSIEQKLRDEAARFLLEEAFLDLEVHFDDLFTSKWVASSIPVDTICVTLEDYFQDYNHLREKNFEYVINEAQNLVYKKYITAMLSKKVTFKTPEEAQQAATKIVKEANQIRAFFRRIGAEGVDVLRCQDIEMLSLDLHGVLEKCPDISEEHLIRLLWLRGDVPRAHVRDTVAHVTRTRRPARASQHPDFFKHVTFNDRLLGHFAL</sequence>
<name>A0ACC0JDU3_CHOFU</name>
<comment type="caution">
    <text evidence="1">The sequence shown here is derived from an EMBL/GenBank/DDBJ whole genome shotgun (WGS) entry which is preliminary data.</text>
</comment>
<feature type="non-terminal residue" evidence="1">
    <location>
        <position position="1"/>
    </location>
</feature>
<evidence type="ECO:0000313" key="1">
    <source>
        <dbReference type="EMBL" id="KAI8422318.1"/>
    </source>
</evidence>
<dbReference type="EMBL" id="CM046110">
    <property type="protein sequence ID" value="KAI8422318.1"/>
    <property type="molecule type" value="Genomic_DNA"/>
</dbReference>
<accession>A0ACC0JDU3</accession>
<protein>
    <submittedName>
        <fullName evidence="1">Uncharacterized protein</fullName>
    </submittedName>
</protein>
<reference evidence="1 2" key="1">
    <citation type="journal article" date="2022" name="Genome Biol. Evol.">
        <title>The Spruce Budworm Genome: Reconstructing the Evolutionary History of Antifreeze Proteins.</title>
        <authorList>
            <person name="Beliveau C."/>
            <person name="Gagne P."/>
            <person name="Picq S."/>
            <person name="Vernygora O."/>
            <person name="Keeling C.I."/>
            <person name="Pinkney K."/>
            <person name="Doucet D."/>
            <person name="Wen F."/>
            <person name="Johnston J.S."/>
            <person name="Maaroufi H."/>
            <person name="Boyle B."/>
            <person name="Laroche J."/>
            <person name="Dewar K."/>
            <person name="Juretic N."/>
            <person name="Blackburn G."/>
            <person name="Nisole A."/>
            <person name="Brunet B."/>
            <person name="Brandao M."/>
            <person name="Lumley L."/>
            <person name="Duan J."/>
            <person name="Quan G."/>
            <person name="Lucarotti C.J."/>
            <person name="Roe A.D."/>
            <person name="Sperling F.A.H."/>
            <person name="Levesque R.C."/>
            <person name="Cusson M."/>
        </authorList>
    </citation>
    <scope>NUCLEOTIDE SEQUENCE [LARGE SCALE GENOMIC DNA]</scope>
    <source>
        <strain evidence="1">Glfc:IPQL:Cfum</strain>
    </source>
</reference>
<keyword evidence="2" id="KW-1185">Reference proteome</keyword>
<dbReference type="Proteomes" id="UP001064048">
    <property type="component" value="Chromosome 10"/>
</dbReference>
<gene>
    <name evidence="1" type="ORF">MSG28_006194</name>
</gene>